<evidence type="ECO:0000313" key="2">
    <source>
        <dbReference type="EMBL" id="KAJ3486609.1"/>
    </source>
</evidence>
<protein>
    <submittedName>
        <fullName evidence="2">Uncharacterized protein</fullName>
    </submittedName>
</protein>
<feature type="compositionally biased region" description="Low complexity" evidence="1">
    <location>
        <begin position="337"/>
        <end position="348"/>
    </location>
</feature>
<proteinExistence type="predicted"/>
<comment type="caution">
    <text evidence="2">The sequence shown here is derived from an EMBL/GenBank/DDBJ whole genome shotgun (WGS) entry which is preliminary data.</text>
</comment>
<feature type="compositionally biased region" description="Polar residues" evidence="1">
    <location>
        <begin position="488"/>
        <end position="499"/>
    </location>
</feature>
<feature type="region of interest" description="Disordered" evidence="1">
    <location>
        <begin position="328"/>
        <end position="348"/>
    </location>
</feature>
<reference evidence="2" key="1">
    <citation type="submission" date="2022-07" db="EMBL/GenBank/DDBJ databases">
        <title>Genome Sequence of Physisporinus lineatus.</title>
        <authorList>
            <person name="Buettner E."/>
        </authorList>
    </citation>
    <scope>NUCLEOTIDE SEQUENCE</scope>
    <source>
        <strain evidence="2">VT162</strain>
    </source>
</reference>
<name>A0AAD5V748_9APHY</name>
<feature type="region of interest" description="Disordered" evidence="1">
    <location>
        <begin position="192"/>
        <end position="226"/>
    </location>
</feature>
<feature type="compositionally biased region" description="Basic residues" evidence="1">
    <location>
        <begin position="199"/>
        <end position="209"/>
    </location>
</feature>
<sequence>MDSHLSMAFIPLPIDTPLPASAFAMPPNGFNPPGHSPQQGPTGHPLYEGVVGMHYMLSQGMPWAEYNGYNSTRDTSQNEDDLFCQNPTPLVPLPIRPSTSRLSSQSSLQSWQSDCTETDSHPETSSSYKGTPPARPTPSATPTSPPQSTDTSITFQLDNPRTTTTSDKPDPYAASFIREKLGDRKWHIFTSRLAESRKGGQKSKSRSRRLTNESNDPDSTADNTGGASAVDFLVKVEVVKGVLRSFVPHPYNPLKSLTHTYLPSPRGHVTLSRTTVLALSGWSNTQFAYWARRAEGISVLSPFDRRLRLIATVLQRQLIEVGVSSLITDSSSDKSDSPCPSSPSTVSSGIMTFTMDECEFPEEVGGDPDKWVKSAVTGKGLDVMIDEVKKRSGVSPFLRGKHSSLDPFGAVVNERDADGNIAHREAPTVYMPTFQAEMYVHEVSTSGGTSAGIMATDSLGKRKASPGAPHPQPSPDAQHSIPAPLPTATASMSWPSLPSTRPVEQLDIRIDTTPHMSQIHTPIIHTPSPQLVYPDIFETLSNTAMRNDHSPAPNPIPSGPWNIDNFPLSHSRSQHVDGDVTMRTRSSSYSADRILTDRVLKKRKYSVPAVSSSIQSTGYGGYYQDLSSLSMSWDVHQMQGG</sequence>
<evidence type="ECO:0000256" key="1">
    <source>
        <dbReference type="SAM" id="MobiDB-lite"/>
    </source>
</evidence>
<keyword evidence="3" id="KW-1185">Reference proteome</keyword>
<feature type="compositionally biased region" description="Polar residues" evidence="1">
    <location>
        <begin position="155"/>
        <end position="166"/>
    </location>
</feature>
<gene>
    <name evidence="2" type="ORF">NLI96_g4137</name>
</gene>
<feature type="compositionally biased region" description="Low complexity" evidence="1">
    <location>
        <begin position="137"/>
        <end position="154"/>
    </location>
</feature>
<feature type="compositionally biased region" description="Polar residues" evidence="1">
    <location>
        <begin position="212"/>
        <end position="226"/>
    </location>
</feature>
<accession>A0AAD5V748</accession>
<feature type="compositionally biased region" description="Low complexity" evidence="1">
    <location>
        <begin position="98"/>
        <end position="113"/>
    </location>
</feature>
<evidence type="ECO:0000313" key="3">
    <source>
        <dbReference type="Proteomes" id="UP001212997"/>
    </source>
</evidence>
<feature type="region of interest" description="Disordered" evidence="1">
    <location>
        <begin position="68"/>
        <end position="172"/>
    </location>
</feature>
<dbReference type="Proteomes" id="UP001212997">
    <property type="component" value="Unassembled WGS sequence"/>
</dbReference>
<organism evidence="2 3">
    <name type="scientific">Meripilus lineatus</name>
    <dbReference type="NCBI Taxonomy" id="2056292"/>
    <lineage>
        <taxon>Eukaryota</taxon>
        <taxon>Fungi</taxon>
        <taxon>Dikarya</taxon>
        <taxon>Basidiomycota</taxon>
        <taxon>Agaricomycotina</taxon>
        <taxon>Agaricomycetes</taxon>
        <taxon>Polyporales</taxon>
        <taxon>Meripilaceae</taxon>
        <taxon>Meripilus</taxon>
    </lineage>
</organism>
<feature type="region of interest" description="Disordered" evidence="1">
    <location>
        <begin position="459"/>
        <end position="499"/>
    </location>
</feature>
<dbReference type="AlphaFoldDB" id="A0AAD5V748"/>
<dbReference type="EMBL" id="JANAWD010000116">
    <property type="protein sequence ID" value="KAJ3486609.1"/>
    <property type="molecule type" value="Genomic_DNA"/>
</dbReference>